<dbReference type="AlphaFoldDB" id="A0AAN8XFT5"/>
<proteinExistence type="inferred from homology"/>
<feature type="region of interest" description="Disordered" evidence="4">
    <location>
        <begin position="545"/>
        <end position="594"/>
    </location>
</feature>
<feature type="compositionally biased region" description="Basic and acidic residues" evidence="4">
    <location>
        <begin position="559"/>
        <end position="571"/>
    </location>
</feature>
<evidence type="ECO:0000313" key="8">
    <source>
        <dbReference type="Proteomes" id="UP001381693"/>
    </source>
</evidence>
<dbReference type="EMBL" id="JAXCGZ010003962">
    <property type="protein sequence ID" value="KAK7082577.1"/>
    <property type="molecule type" value="Genomic_DNA"/>
</dbReference>
<evidence type="ECO:0000256" key="4">
    <source>
        <dbReference type="SAM" id="MobiDB-lite"/>
    </source>
</evidence>
<organism evidence="7 8">
    <name type="scientific">Halocaridina rubra</name>
    <name type="common">Hawaiian red shrimp</name>
    <dbReference type="NCBI Taxonomy" id="373956"/>
    <lineage>
        <taxon>Eukaryota</taxon>
        <taxon>Metazoa</taxon>
        <taxon>Ecdysozoa</taxon>
        <taxon>Arthropoda</taxon>
        <taxon>Crustacea</taxon>
        <taxon>Multicrustacea</taxon>
        <taxon>Malacostraca</taxon>
        <taxon>Eumalacostraca</taxon>
        <taxon>Eucarida</taxon>
        <taxon>Decapoda</taxon>
        <taxon>Pleocyemata</taxon>
        <taxon>Caridea</taxon>
        <taxon>Atyoidea</taxon>
        <taxon>Atyidae</taxon>
        <taxon>Halocaridina</taxon>
    </lineage>
</organism>
<feature type="compositionally biased region" description="Basic and acidic residues" evidence="4">
    <location>
        <begin position="147"/>
        <end position="157"/>
    </location>
</feature>
<dbReference type="PANTHER" id="PTHR21737:SF4">
    <property type="entry name" value="SPLICING FACTOR CACTIN"/>
    <property type="match status" value="1"/>
</dbReference>
<dbReference type="InterPro" id="IPR019134">
    <property type="entry name" value="Cactin_C"/>
</dbReference>
<evidence type="ECO:0000256" key="3">
    <source>
        <dbReference type="SAM" id="Coils"/>
    </source>
</evidence>
<evidence type="ECO:0000259" key="6">
    <source>
        <dbReference type="Pfam" id="PF10312"/>
    </source>
</evidence>
<name>A0AAN8XFT5_HALRR</name>
<dbReference type="PANTHER" id="PTHR21737">
    <property type="entry name" value="POLYGLUTAMINE BINDING PROTEIN 1/MARVEL MEMBRANE-ASSOCIATING DOMAIN CONTAINING 3"/>
    <property type="match status" value="1"/>
</dbReference>
<evidence type="ECO:0000256" key="1">
    <source>
        <dbReference type="ARBA" id="ARBA00006895"/>
    </source>
</evidence>
<dbReference type="Proteomes" id="UP001381693">
    <property type="component" value="Unassembled WGS sequence"/>
</dbReference>
<gene>
    <name evidence="7" type="ORF">SK128_010087</name>
</gene>
<dbReference type="GO" id="GO:0005681">
    <property type="term" value="C:spliceosomal complex"/>
    <property type="evidence" value="ECO:0007669"/>
    <property type="project" value="TreeGrafter"/>
</dbReference>
<protein>
    <recommendedName>
        <fullName evidence="2">Splicing factor Cactin</fullName>
    </recommendedName>
</protein>
<dbReference type="Pfam" id="PF09732">
    <property type="entry name" value="CactinC_cactus"/>
    <property type="match status" value="1"/>
</dbReference>
<feature type="region of interest" description="Disordered" evidence="4">
    <location>
        <begin position="49"/>
        <end position="237"/>
    </location>
</feature>
<keyword evidence="8" id="KW-1185">Reference proteome</keyword>
<evidence type="ECO:0000313" key="7">
    <source>
        <dbReference type="EMBL" id="KAK7082577.1"/>
    </source>
</evidence>
<reference evidence="7 8" key="1">
    <citation type="submission" date="2023-11" db="EMBL/GenBank/DDBJ databases">
        <title>Halocaridina rubra genome assembly.</title>
        <authorList>
            <person name="Smith C."/>
        </authorList>
    </citation>
    <scope>NUCLEOTIDE SEQUENCE [LARGE SCALE GENOMIC DNA]</scope>
    <source>
        <strain evidence="7">EP-1</strain>
        <tissue evidence="7">Whole</tissue>
    </source>
</reference>
<accession>A0AAN8XFT5</accession>
<feature type="domain" description="Splicing factor cactin central" evidence="6">
    <location>
        <begin position="326"/>
        <end position="513"/>
    </location>
</feature>
<feature type="compositionally biased region" description="Basic residues" evidence="4">
    <location>
        <begin position="52"/>
        <end position="74"/>
    </location>
</feature>
<feature type="compositionally biased region" description="Basic and acidic residues" evidence="4">
    <location>
        <begin position="106"/>
        <end position="122"/>
    </location>
</feature>
<dbReference type="GO" id="GO:0005737">
    <property type="term" value="C:cytoplasm"/>
    <property type="evidence" value="ECO:0007669"/>
    <property type="project" value="TreeGrafter"/>
</dbReference>
<keyword evidence="3" id="KW-0175">Coiled coil</keyword>
<dbReference type="GO" id="GO:0045292">
    <property type="term" value="P:mRNA cis splicing, via spliceosome"/>
    <property type="evidence" value="ECO:0007669"/>
    <property type="project" value="TreeGrafter"/>
</dbReference>
<dbReference type="InterPro" id="IPR018816">
    <property type="entry name" value="Cactin_central"/>
</dbReference>
<feature type="compositionally biased region" description="Acidic residues" evidence="4">
    <location>
        <begin position="549"/>
        <end position="558"/>
    </location>
</feature>
<feature type="coiled-coil region" evidence="3">
    <location>
        <begin position="507"/>
        <end position="534"/>
    </location>
</feature>
<evidence type="ECO:0000256" key="2">
    <source>
        <dbReference type="ARBA" id="ARBA00034534"/>
    </source>
</evidence>
<feature type="compositionally biased region" description="Basic residues" evidence="4">
    <location>
        <begin position="123"/>
        <end position="146"/>
    </location>
</feature>
<feature type="domain" description="Splicing factor Cactin C-terminal" evidence="5">
    <location>
        <begin position="688"/>
        <end position="812"/>
    </location>
</feature>
<feature type="compositionally biased region" description="Basic and acidic residues" evidence="4">
    <location>
        <begin position="188"/>
        <end position="210"/>
    </location>
</feature>
<feature type="coiled-coil region" evidence="3">
    <location>
        <begin position="293"/>
        <end position="325"/>
    </location>
</feature>
<comment type="caution">
    <text evidence="7">The sequence shown here is derived from an EMBL/GenBank/DDBJ whole genome shotgun (WGS) entry which is preliminary data.</text>
</comment>
<feature type="compositionally biased region" description="Basic residues" evidence="4">
    <location>
        <begin position="158"/>
        <end position="171"/>
    </location>
</feature>
<dbReference type="SMART" id="SM01050">
    <property type="entry name" value="CactinC_cactus"/>
    <property type="match status" value="1"/>
</dbReference>
<sequence length="812" mass="96355">MGFDQFRNGPKRTIGVCKQSGNVYCEFSSIPISVLLFPFQLRFSLVMGSDGKKKKYEKRSRSRSRERKKHRRSSRSSDSEEKRHPVSKSHTIRKDDSKRHRKSRSRSLERQRRRSFSSEERRKFRRRSRSHSKDRQKSKKRPKSRSRSKERSKDRSSKQSKHRKHSHKKEKYKNSSTSESSSEESEDDTKLLQRLDDQRKKQKYEKEQKKKTLKIFETPAEKRLRRLQKKEAKERKRKEKMGWDSEYLHFTNADNPYGDNNLLETYVWKKKLEKEGLTDLTREEIEKQNRAKMDENRMELEKVKKRRQERELERQERERMMEFEQRQREAAQFSQFSKQEDQFQLEQARLRSQIRIQDARAKPIDLLAQYVSSEGDVTAVDMHEPYTHLTGLTLVDLEDLLEDIKIYMQLEKENQNQTYWTDLTIIVQDELRRLRQRDTIEDATSHRQGIHAAVAGDVSAVFQSKSLSELNKLQINIESKLAGPTTGLDIGYWESLLSQLKAHQARARLRERHRENLRKKLEMLKAEQGVKEEDDELLVNEELLAAKEEPEDDEDEEQRSDSQDVAVKEEPSDSADEDAKASTGEDWESECEGDSAISSSLSAYVAGRYSPRLLPGNKLEPGTVVVDEAEDDQRLAWARERVVGAGQAVESVLTAEEKVMQREAQRAMTNDEAQFSVEAKLDTQHYLWSDKYRPRKPRYFNRVHTGFEWNKYNQTHYDMDNPPPKIVQGYKFNIFYPDLIEKSKTPQYELIPCSDNKDFALLKFTSGPPYEDIAFKIVNREWEYSYKRGFRCQFHNNIFQLWFHFKRYRYRR</sequence>
<evidence type="ECO:0000259" key="5">
    <source>
        <dbReference type="Pfam" id="PF09732"/>
    </source>
</evidence>
<dbReference type="Pfam" id="PF10312">
    <property type="entry name" value="Cactin_mid"/>
    <property type="match status" value="1"/>
</dbReference>
<comment type="similarity">
    <text evidence="1">Belongs to the CACTIN family.</text>
</comment>
<feature type="compositionally biased region" description="Basic and acidic residues" evidence="4">
    <location>
        <begin position="75"/>
        <end position="84"/>
    </location>
</feature>